<comment type="caution">
    <text evidence="1">The sequence shown here is derived from an EMBL/GenBank/DDBJ whole genome shotgun (WGS) entry which is preliminary data.</text>
</comment>
<dbReference type="RefSeq" id="WP_189552904.1">
    <property type="nucleotide sequence ID" value="NZ_BMTP01000012.1"/>
</dbReference>
<dbReference type="Proteomes" id="UP000636661">
    <property type="component" value="Unassembled WGS sequence"/>
</dbReference>
<evidence type="ECO:0000313" key="1">
    <source>
        <dbReference type="EMBL" id="GGU52358.1"/>
    </source>
</evidence>
<dbReference type="AlphaFoldDB" id="A0A918M5M2"/>
<organism evidence="1 2">
    <name type="scientific">Streptomyces lavendofoliae</name>
    <dbReference type="NCBI Taxonomy" id="67314"/>
    <lineage>
        <taxon>Bacteria</taxon>
        <taxon>Bacillati</taxon>
        <taxon>Actinomycetota</taxon>
        <taxon>Actinomycetes</taxon>
        <taxon>Kitasatosporales</taxon>
        <taxon>Streptomycetaceae</taxon>
        <taxon>Streptomyces</taxon>
    </lineage>
</organism>
<reference evidence="1" key="2">
    <citation type="submission" date="2020-09" db="EMBL/GenBank/DDBJ databases">
        <authorList>
            <person name="Sun Q."/>
            <person name="Ohkuma M."/>
        </authorList>
    </citation>
    <scope>NUCLEOTIDE SEQUENCE</scope>
    <source>
        <strain evidence="1">JCM 4391</strain>
    </source>
</reference>
<sequence length="209" mass="22556">MNDAAPLCVICPRALFDDEHGRYICRPCERRIDEDLLALAGPSGLYARLCLRIQPGRGSGGPIVSGTRGASMPPSEHVLTLTANGGIVSTLETWVADWATYGLGVVSTGGRLQHRVDQAVVTLRLNLTRAAALHPALDEFAREIRQARRQCEGHIGGEKPARRIPVACPCGHVIKTTIDTQGETCRGCGEQYGHTEVLRLPMAERRAAA</sequence>
<evidence type="ECO:0000313" key="2">
    <source>
        <dbReference type="Proteomes" id="UP000636661"/>
    </source>
</evidence>
<proteinExistence type="predicted"/>
<protein>
    <submittedName>
        <fullName evidence="1">Uncharacterized protein</fullName>
    </submittedName>
</protein>
<name>A0A918M5M2_9ACTN</name>
<gene>
    <name evidence="1" type="ORF">GCM10010274_46590</name>
</gene>
<keyword evidence="2" id="KW-1185">Reference proteome</keyword>
<reference evidence="1" key="1">
    <citation type="journal article" date="2014" name="Int. J. Syst. Evol. Microbiol.">
        <title>Complete genome sequence of Corynebacterium casei LMG S-19264T (=DSM 44701T), isolated from a smear-ripened cheese.</title>
        <authorList>
            <consortium name="US DOE Joint Genome Institute (JGI-PGF)"/>
            <person name="Walter F."/>
            <person name="Albersmeier A."/>
            <person name="Kalinowski J."/>
            <person name="Ruckert C."/>
        </authorList>
    </citation>
    <scope>NUCLEOTIDE SEQUENCE</scope>
    <source>
        <strain evidence="1">JCM 4391</strain>
    </source>
</reference>
<dbReference type="EMBL" id="BMTP01000012">
    <property type="protein sequence ID" value="GGU52358.1"/>
    <property type="molecule type" value="Genomic_DNA"/>
</dbReference>
<accession>A0A918M5M2</accession>